<dbReference type="AlphaFoldDB" id="A0A099NQF6"/>
<name>A0A099NQF6_PICKU</name>
<dbReference type="Proteomes" id="UP000029867">
    <property type="component" value="Unassembled WGS sequence"/>
</dbReference>
<organism evidence="1 2">
    <name type="scientific">Pichia kudriavzevii</name>
    <name type="common">Yeast</name>
    <name type="synonym">Issatchenkia orientalis</name>
    <dbReference type="NCBI Taxonomy" id="4909"/>
    <lineage>
        <taxon>Eukaryota</taxon>
        <taxon>Fungi</taxon>
        <taxon>Dikarya</taxon>
        <taxon>Ascomycota</taxon>
        <taxon>Saccharomycotina</taxon>
        <taxon>Pichiomycetes</taxon>
        <taxon>Pichiales</taxon>
        <taxon>Pichiaceae</taxon>
        <taxon>Pichia</taxon>
    </lineage>
</organism>
<sequence length="239" mass="27639">MLQQTLSEVDVNEVEYGFTSYQKANIELLQFFSLCYETLYGTRPKFITLDKYQTLAILDILSPILENWYRKYHKLLKPSNVHCAPLASCGDEGSPDWLYLISVNPKLEKDLTIGIERESLILDYYYTKLYLYSLALSGDTSVNSNLRNSKKGRNLRLDELSRYSRYVELAYKAAKEVLAVIQRVKKLKLLKYMPVRWVTRVIKSVSFIVKCYLTLTTEVQTNKNSGYVSRDRSESSSSA</sequence>
<proteinExistence type="predicted"/>
<reference evidence="2" key="1">
    <citation type="journal article" date="2014" name="Microb. Cell Fact.">
        <title>Exploiting Issatchenkia orientalis SD108 for succinic acid production.</title>
        <authorList>
            <person name="Xiao H."/>
            <person name="Shao Z."/>
            <person name="Jiang Y."/>
            <person name="Dole S."/>
            <person name="Zhao H."/>
        </authorList>
    </citation>
    <scope>NUCLEOTIDE SEQUENCE [LARGE SCALE GENOMIC DNA]</scope>
    <source>
        <strain evidence="2">SD108</strain>
    </source>
</reference>
<dbReference type="PANTHER" id="PTHR31644:SF2">
    <property type="entry name" value="TRANSCRIPTIONAL ACTIVATOR ARO80-RELATED"/>
    <property type="match status" value="1"/>
</dbReference>
<accession>A0A099NQF6</accession>
<protein>
    <submittedName>
        <fullName evidence="1">Uncharacterized protein</fullName>
    </submittedName>
</protein>
<dbReference type="VEuPathDB" id="FungiDB:C5L36_0C07270"/>
<dbReference type="GO" id="GO:0045944">
    <property type="term" value="P:positive regulation of transcription by RNA polymerase II"/>
    <property type="evidence" value="ECO:0007669"/>
    <property type="project" value="TreeGrafter"/>
</dbReference>
<dbReference type="EMBL" id="JQFK01001097">
    <property type="protein sequence ID" value="KGK34973.1"/>
    <property type="molecule type" value="Genomic_DNA"/>
</dbReference>
<comment type="caution">
    <text evidence="1">The sequence shown here is derived from an EMBL/GenBank/DDBJ whole genome shotgun (WGS) entry which is preliminary data.</text>
</comment>
<dbReference type="GO" id="GO:0009074">
    <property type="term" value="P:aromatic amino acid family catabolic process"/>
    <property type="evidence" value="ECO:0007669"/>
    <property type="project" value="TreeGrafter"/>
</dbReference>
<dbReference type="HOGENOM" id="CLU_1168280_0_0_1"/>
<dbReference type="InterPro" id="IPR052780">
    <property type="entry name" value="AAA_Catabolism_Regulators"/>
</dbReference>
<feature type="non-terminal residue" evidence="1">
    <location>
        <position position="239"/>
    </location>
</feature>
<dbReference type="PANTHER" id="PTHR31644">
    <property type="entry name" value="TRANSCRIPTIONAL ACTIVATOR ARO80-RELATED"/>
    <property type="match status" value="1"/>
</dbReference>
<dbReference type="eggNOG" id="ENOG502QQTI">
    <property type="taxonomic scope" value="Eukaryota"/>
</dbReference>
<evidence type="ECO:0000313" key="1">
    <source>
        <dbReference type="EMBL" id="KGK34973.1"/>
    </source>
</evidence>
<dbReference type="GO" id="GO:0005634">
    <property type="term" value="C:nucleus"/>
    <property type="evidence" value="ECO:0007669"/>
    <property type="project" value="TreeGrafter"/>
</dbReference>
<evidence type="ECO:0000313" key="2">
    <source>
        <dbReference type="Proteomes" id="UP000029867"/>
    </source>
</evidence>
<gene>
    <name evidence="1" type="ORF">JL09_g5878</name>
</gene>
<dbReference type="GO" id="GO:0000981">
    <property type="term" value="F:DNA-binding transcription factor activity, RNA polymerase II-specific"/>
    <property type="evidence" value="ECO:0007669"/>
    <property type="project" value="TreeGrafter"/>
</dbReference>